<dbReference type="Proteomes" id="UP000515156">
    <property type="component" value="Chromosome 14"/>
</dbReference>
<keyword evidence="4 5" id="KW-0472">Membrane</keyword>
<dbReference type="InterPro" id="IPR012858">
    <property type="entry name" value="DC_STAMP-like"/>
</dbReference>
<feature type="transmembrane region" description="Helical" evidence="5">
    <location>
        <begin position="553"/>
        <end position="573"/>
    </location>
</feature>
<evidence type="ECO:0000256" key="5">
    <source>
        <dbReference type="SAM" id="Phobius"/>
    </source>
</evidence>
<feature type="transmembrane region" description="Helical" evidence="5">
    <location>
        <begin position="465"/>
        <end position="486"/>
    </location>
</feature>
<gene>
    <name evidence="8" type="primary">DCST2</name>
</gene>
<evidence type="ECO:0000256" key="3">
    <source>
        <dbReference type="ARBA" id="ARBA00022989"/>
    </source>
</evidence>
<feature type="transmembrane region" description="Helical" evidence="5">
    <location>
        <begin position="105"/>
        <end position="128"/>
    </location>
</feature>
<dbReference type="GeneID" id="115458139"/>
<dbReference type="GO" id="GO:0016020">
    <property type="term" value="C:membrane"/>
    <property type="evidence" value="ECO:0007669"/>
    <property type="project" value="UniProtKB-SubCell"/>
</dbReference>
<dbReference type="OrthoDB" id="6598372at2759"/>
<evidence type="ECO:0000313" key="8">
    <source>
        <dbReference type="RefSeq" id="XP_030043851.1"/>
    </source>
</evidence>
<protein>
    <submittedName>
        <fullName evidence="8">DC-STAMP domain-containing protein 2</fullName>
    </submittedName>
</protein>
<sequence length="634" mass="72889">MNLKELQKKMQPETKLKVYDPATDPRLKDNSRGRVDNHVKWFKKPKAYKPLGELLASGFKAKKRKSRIAEDSQLKKFLRSVGGFFSGLLLVSIYTAIIIFVKSYNIWYCLITTITLATFVSLGMGFSIKVRSVVLLMLPQFFSNEGRTFILLSILTLAVEGPLSNILENFSRCAATVSCGAELALNQTADLMQRAKEPLLSALEKIKKMARKAKAVADSVGKFFKSVYDAIKHIGRTLQNVWYWLTQIGQVCNNDLGSPYRKCIKVFEDAKDNCLKAIPFLFFLCYIVDLFKPLCGLAKIILLFCIIPSYVGNFLRARVADPVIRVLKRVGKEFEFNITSQHKFEVRFNSSKTLSQVAFDIMEDIEMQLTPFREFLAMFAYFATFIILYMYLQALWYRNKYLLEDNFDNVYITRRFIEIDVMRAKMGKPTVLPLQDSESRKYIQPCSLFMSQSESRGYTFSMVNVFRHFLLIVFLILMDYVIFWILDMIRYLLHGEIIARAPVTVSVAINGTGYSSEIYSNVVSAFDALQRGNISVVSKKCQLNPSEPDYNGYLIIGLMYGLVFFITVFGTYITRLQRVICASYYPSREQERIIFLYNNIITKRMSMTTALMKTIRRKSEDEGHTNIILILATK</sequence>
<dbReference type="Pfam" id="PF26039">
    <property type="entry name" value="Dcst2"/>
    <property type="match status" value="1"/>
</dbReference>
<evidence type="ECO:0000259" key="6">
    <source>
        <dbReference type="Pfam" id="PF07782"/>
    </source>
</evidence>
<feature type="transmembrane region" description="Helical" evidence="5">
    <location>
        <begin position="77"/>
        <end position="99"/>
    </location>
</feature>
<dbReference type="PANTHER" id="PTHR21041">
    <property type="entry name" value="DENDRITIC CELL-SPECIFIC TRANSMEMBRANE PROTEIN"/>
    <property type="match status" value="1"/>
</dbReference>
<dbReference type="RefSeq" id="XP_030043851.1">
    <property type="nucleotide sequence ID" value="XM_030187991.1"/>
</dbReference>
<feature type="domain" description="Dendritic cell-specific transmembrane protein-like" evidence="6">
    <location>
        <begin position="407"/>
        <end position="597"/>
    </location>
</feature>
<name>A0A6P7WRP6_9AMPH</name>
<keyword evidence="2 5" id="KW-0812">Transmembrane</keyword>
<dbReference type="Pfam" id="PF07782">
    <property type="entry name" value="DC_STAMP"/>
    <property type="match status" value="1"/>
</dbReference>
<comment type="subcellular location">
    <subcellularLocation>
        <location evidence="1">Membrane</location>
        <topology evidence="1">Multi-pass membrane protein</topology>
    </subcellularLocation>
</comment>
<organism evidence="7 8">
    <name type="scientific">Microcaecilia unicolor</name>
    <dbReference type="NCBI Taxonomy" id="1415580"/>
    <lineage>
        <taxon>Eukaryota</taxon>
        <taxon>Metazoa</taxon>
        <taxon>Chordata</taxon>
        <taxon>Craniata</taxon>
        <taxon>Vertebrata</taxon>
        <taxon>Euteleostomi</taxon>
        <taxon>Amphibia</taxon>
        <taxon>Gymnophiona</taxon>
        <taxon>Siphonopidae</taxon>
        <taxon>Microcaecilia</taxon>
    </lineage>
</organism>
<dbReference type="InParanoid" id="A0A6P7WRP6"/>
<accession>A0A6P7WRP6</accession>
<reference evidence="8" key="1">
    <citation type="submission" date="2025-08" db="UniProtKB">
        <authorList>
            <consortium name="RefSeq"/>
        </authorList>
    </citation>
    <scope>IDENTIFICATION</scope>
</reference>
<dbReference type="InterPro" id="IPR051856">
    <property type="entry name" value="CSR-E3_Ligase_Protein"/>
</dbReference>
<keyword evidence="3 5" id="KW-1133">Transmembrane helix</keyword>
<evidence type="ECO:0000313" key="7">
    <source>
        <dbReference type="Proteomes" id="UP000515156"/>
    </source>
</evidence>
<feature type="transmembrane region" description="Helical" evidence="5">
    <location>
        <begin position="375"/>
        <end position="392"/>
    </location>
</feature>
<evidence type="ECO:0000256" key="1">
    <source>
        <dbReference type="ARBA" id="ARBA00004141"/>
    </source>
</evidence>
<keyword evidence="7" id="KW-1185">Reference proteome</keyword>
<dbReference type="FunCoup" id="A0A6P7WRP6">
    <property type="interactions" value="3"/>
</dbReference>
<dbReference type="AlphaFoldDB" id="A0A6P7WRP6"/>
<dbReference type="CTD" id="127579"/>
<feature type="transmembrane region" description="Helical" evidence="5">
    <location>
        <begin position="280"/>
        <end position="311"/>
    </location>
</feature>
<evidence type="ECO:0000256" key="2">
    <source>
        <dbReference type="ARBA" id="ARBA00022692"/>
    </source>
</evidence>
<dbReference type="PANTHER" id="PTHR21041:SF6">
    <property type="entry name" value="DC-STAMP DOMAIN-CONTAINING PROTEIN 2"/>
    <property type="match status" value="1"/>
</dbReference>
<dbReference type="KEGG" id="muo:115458139"/>
<evidence type="ECO:0000256" key="4">
    <source>
        <dbReference type="ARBA" id="ARBA00023136"/>
    </source>
</evidence>
<proteinExistence type="predicted"/>